<feature type="repeat" description="TPR" evidence="3">
    <location>
        <begin position="141"/>
        <end position="174"/>
    </location>
</feature>
<dbReference type="PROSITE" id="PS50005">
    <property type="entry name" value="TPR"/>
    <property type="match status" value="2"/>
</dbReference>
<keyword evidence="2 3" id="KW-0802">TPR repeat</keyword>
<evidence type="ECO:0000313" key="4">
    <source>
        <dbReference type="EMBL" id="QGZ95045.1"/>
    </source>
</evidence>
<dbReference type="AlphaFoldDB" id="A0A6I6MIS3"/>
<dbReference type="InterPro" id="IPR019734">
    <property type="entry name" value="TPR_rpt"/>
</dbReference>
<evidence type="ECO:0000256" key="3">
    <source>
        <dbReference type="PROSITE-ProRule" id="PRU00339"/>
    </source>
</evidence>
<dbReference type="RefSeq" id="WP_158765934.1">
    <property type="nucleotide sequence ID" value="NZ_CP047045.1"/>
</dbReference>
<dbReference type="SUPFAM" id="SSF48452">
    <property type="entry name" value="TPR-like"/>
    <property type="match status" value="2"/>
</dbReference>
<dbReference type="InterPro" id="IPR012668">
    <property type="entry name" value="CHP02466"/>
</dbReference>
<dbReference type="Pfam" id="PF13759">
    <property type="entry name" value="2OG-FeII_Oxy_5"/>
    <property type="match status" value="1"/>
</dbReference>
<dbReference type="Pfam" id="PF14559">
    <property type="entry name" value="TPR_19"/>
    <property type="match status" value="2"/>
</dbReference>
<dbReference type="PANTHER" id="PTHR44227:SF3">
    <property type="entry name" value="PROTEIN O-MANNOSYL-TRANSFERASE TMTC4"/>
    <property type="match status" value="1"/>
</dbReference>
<evidence type="ECO:0000256" key="1">
    <source>
        <dbReference type="ARBA" id="ARBA00022737"/>
    </source>
</evidence>
<proteinExistence type="predicted"/>
<dbReference type="InterPro" id="IPR052346">
    <property type="entry name" value="O-mannosyl-transferase_TMTC"/>
</dbReference>
<sequence length="601" mass="66737">MRLAEAAAFAQASRELLNKGDAVGAEQVLSPVIGQLGSDAKALHLMGLIKRARNQLAEAERYFRAAISHAFNEGGYYNDLGVVLQARGEYKEAIRVYRAALALVPEAAATRVNVVRCHMAAEDYAGAEEDARVYIAAAPGPEAWTLLGQVQRAQEKNEEALISAETALKYAPTMRGLQLNHATALDRVGRAKEARQIYATLADKEVDSQELALNYARSLFADDKKKEAEALLESAIATWPASVTLHGPLARMRELRGAGEAATELIEAEIARRPKDISLRLAAADALHRGDHHQKALRVLDEALRLAPDSPPLLTAAGIVLDELERPRDGLKLLRRVAELDPKSKSAQRNLLSTLIRAGMPEEALSIIRTLREDDPDEQYLIACEALAYRVLGEPGYATLCDYDRMIRTYEIPAPRGFFTVENFNAALADVLRRQHRINAHPLDQHIHHGSQTGRSLLSIDEPNITAFRASVESAVRDYISRLKSEDGDPLSRRRKERYRFSSMWSVRLGHEGYQPNHVHDHGWISSAYFVSLLPYEKRRDPKAGWLKFGEPNRPVAGCTPERFIEPKLGTLVLFPSYFWHGTVPFEGSERLSAAFDVAPA</sequence>
<name>A0A6I6MIS3_9CAUL</name>
<accession>A0A6I6MIS3</accession>
<feature type="repeat" description="TPR" evidence="3">
    <location>
        <begin position="74"/>
        <end position="107"/>
    </location>
</feature>
<evidence type="ECO:0000313" key="5">
    <source>
        <dbReference type="Proteomes" id="UP000431269"/>
    </source>
</evidence>
<dbReference type="PANTHER" id="PTHR44227">
    <property type="match status" value="1"/>
</dbReference>
<dbReference type="Proteomes" id="UP000431269">
    <property type="component" value="Chromosome"/>
</dbReference>
<evidence type="ECO:0000256" key="2">
    <source>
        <dbReference type="ARBA" id="ARBA00022803"/>
    </source>
</evidence>
<dbReference type="Gene3D" id="2.60.120.620">
    <property type="entry name" value="q2cbj1_9rhob like domain"/>
    <property type="match status" value="1"/>
</dbReference>
<gene>
    <name evidence="4" type="ORF">DSM104635_01885</name>
</gene>
<organism evidence="4 5">
    <name type="scientific">Terricaulis silvestris</name>
    <dbReference type="NCBI Taxonomy" id="2686094"/>
    <lineage>
        <taxon>Bacteria</taxon>
        <taxon>Pseudomonadati</taxon>
        <taxon>Pseudomonadota</taxon>
        <taxon>Alphaproteobacteria</taxon>
        <taxon>Caulobacterales</taxon>
        <taxon>Caulobacteraceae</taxon>
        <taxon>Terricaulis</taxon>
    </lineage>
</organism>
<keyword evidence="1" id="KW-0677">Repeat</keyword>
<dbReference type="EMBL" id="CP047045">
    <property type="protein sequence ID" value="QGZ95045.1"/>
    <property type="molecule type" value="Genomic_DNA"/>
</dbReference>
<dbReference type="Pfam" id="PF13432">
    <property type="entry name" value="TPR_16"/>
    <property type="match status" value="1"/>
</dbReference>
<protein>
    <submittedName>
        <fullName evidence="4">Tetratricopeptide repeat protein</fullName>
    </submittedName>
</protein>
<dbReference type="InterPro" id="IPR011990">
    <property type="entry name" value="TPR-like_helical_dom_sf"/>
</dbReference>
<keyword evidence="5" id="KW-1185">Reference proteome</keyword>
<dbReference type="SMART" id="SM00028">
    <property type="entry name" value="TPR"/>
    <property type="match status" value="5"/>
</dbReference>
<dbReference type="KEGG" id="tsv:DSM104635_01885"/>
<dbReference type="Gene3D" id="1.25.40.10">
    <property type="entry name" value="Tetratricopeptide repeat domain"/>
    <property type="match status" value="2"/>
</dbReference>
<reference evidence="5" key="1">
    <citation type="submission" date="2019-12" db="EMBL/GenBank/DDBJ databases">
        <title>Complete genome of Terracaulis silvestris 0127_4.</title>
        <authorList>
            <person name="Vieira S."/>
            <person name="Riedel T."/>
            <person name="Sproer C."/>
            <person name="Pascual J."/>
            <person name="Boedeker C."/>
            <person name="Overmann J."/>
        </authorList>
    </citation>
    <scope>NUCLEOTIDE SEQUENCE [LARGE SCALE GENOMIC DNA]</scope>
    <source>
        <strain evidence="5">0127_4</strain>
    </source>
</reference>